<keyword evidence="2" id="KW-1133">Transmembrane helix</keyword>
<evidence type="ECO:0000313" key="4">
    <source>
        <dbReference type="Proteomes" id="UP001189429"/>
    </source>
</evidence>
<sequence>MAAPMFRSPIDGAGTPPDVGQNGQPEGEQRPDDEDRWQSLKAVYFAFNLALTAAGTISNVLACGQAPVAVVFPLSVAAGLSSNLVLQQYLRLAEYDKNARVGTSILVIAVILIARLGPTELPANADMLALISTPQAGVFIGVNLVVMAGSMSALFFQWARARNNAVELLLFTLVGGTGTVLNASISKLAQMHVTAPVRLSLLAVYMHVCGFF</sequence>
<gene>
    <name evidence="3" type="ORF">PCOR1329_LOCUS5152</name>
</gene>
<reference evidence="3" key="1">
    <citation type="submission" date="2023-10" db="EMBL/GenBank/DDBJ databases">
        <authorList>
            <person name="Chen Y."/>
            <person name="Shah S."/>
            <person name="Dougan E. K."/>
            <person name="Thang M."/>
            <person name="Chan C."/>
        </authorList>
    </citation>
    <scope>NUCLEOTIDE SEQUENCE [LARGE SCALE GENOMIC DNA]</scope>
</reference>
<name>A0ABN9PQS7_9DINO</name>
<evidence type="ECO:0000256" key="2">
    <source>
        <dbReference type="SAM" id="Phobius"/>
    </source>
</evidence>
<feature type="transmembrane region" description="Helical" evidence="2">
    <location>
        <begin position="136"/>
        <end position="156"/>
    </location>
</feature>
<feature type="transmembrane region" description="Helical" evidence="2">
    <location>
        <begin position="42"/>
        <end position="62"/>
    </location>
</feature>
<evidence type="ECO:0000313" key="3">
    <source>
        <dbReference type="EMBL" id="CAK0795486.1"/>
    </source>
</evidence>
<evidence type="ECO:0008006" key="5">
    <source>
        <dbReference type="Google" id="ProtNLM"/>
    </source>
</evidence>
<protein>
    <recommendedName>
        <fullName evidence="5">Magnesium transporter</fullName>
    </recommendedName>
</protein>
<comment type="caution">
    <text evidence="3">The sequence shown here is derived from an EMBL/GenBank/DDBJ whole genome shotgun (WGS) entry which is preliminary data.</text>
</comment>
<dbReference type="Proteomes" id="UP001189429">
    <property type="component" value="Unassembled WGS sequence"/>
</dbReference>
<feature type="transmembrane region" description="Helical" evidence="2">
    <location>
        <begin position="168"/>
        <end position="185"/>
    </location>
</feature>
<proteinExistence type="predicted"/>
<feature type="transmembrane region" description="Helical" evidence="2">
    <location>
        <begin position="68"/>
        <end position="86"/>
    </location>
</feature>
<keyword evidence="4" id="KW-1185">Reference proteome</keyword>
<organism evidence="3 4">
    <name type="scientific">Prorocentrum cordatum</name>
    <dbReference type="NCBI Taxonomy" id="2364126"/>
    <lineage>
        <taxon>Eukaryota</taxon>
        <taxon>Sar</taxon>
        <taxon>Alveolata</taxon>
        <taxon>Dinophyceae</taxon>
        <taxon>Prorocentrales</taxon>
        <taxon>Prorocentraceae</taxon>
        <taxon>Prorocentrum</taxon>
    </lineage>
</organism>
<accession>A0ABN9PQS7</accession>
<dbReference type="EMBL" id="CAUYUJ010001348">
    <property type="protein sequence ID" value="CAK0795486.1"/>
    <property type="molecule type" value="Genomic_DNA"/>
</dbReference>
<feature type="transmembrane region" description="Helical" evidence="2">
    <location>
        <begin position="98"/>
        <end position="116"/>
    </location>
</feature>
<keyword evidence="2" id="KW-0472">Membrane</keyword>
<feature type="region of interest" description="Disordered" evidence="1">
    <location>
        <begin position="1"/>
        <end position="34"/>
    </location>
</feature>
<keyword evidence="2" id="KW-0812">Transmembrane</keyword>
<evidence type="ECO:0000256" key="1">
    <source>
        <dbReference type="SAM" id="MobiDB-lite"/>
    </source>
</evidence>